<dbReference type="RefSeq" id="WP_317489317.1">
    <property type="nucleotide sequence ID" value="NZ_CP136051.1"/>
</dbReference>
<gene>
    <name evidence="1" type="ORF">RT717_26360</name>
</gene>
<proteinExistence type="predicted"/>
<evidence type="ECO:0000313" key="2">
    <source>
        <dbReference type="Proteomes" id="UP001302349"/>
    </source>
</evidence>
<protein>
    <recommendedName>
        <fullName evidence="3">Lipocalin-like domain-containing protein</fullName>
    </recommendedName>
</protein>
<organism evidence="1 2">
    <name type="scientific">Imperialibacter roseus</name>
    <dbReference type="NCBI Taxonomy" id="1324217"/>
    <lineage>
        <taxon>Bacteria</taxon>
        <taxon>Pseudomonadati</taxon>
        <taxon>Bacteroidota</taxon>
        <taxon>Cytophagia</taxon>
        <taxon>Cytophagales</taxon>
        <taxon>Flammeovirgaceae</taxon>
        <taxon>Imperialibacter</taxon>
    </lineage>
</organism>
<dbReference type="EMBL" id="CP136051">
    <property type="protein sequence ID" value="WOK06603.1"/>
    <property type="molecule type" value="Genomic_DNA"/>
</dbReference>
<reference evidence="1 2" key="1">
    <citation type="journal article" date="2023" name="Microbiol. Resour. Announc.">
        <title>Complete Genome Sequence of Imperialibacter roseus strain P4T.</title>
        <authorList>
            <person name="Tizabi D.R."/>
            <person name="Bachvaroff T."/>
            <person name="Hill R.T."/>
        </authorList>
    </citation>
    <scope>NUCLEOTIDE SEQUENCE [LARGE SCALE GENOMIC DNA]</scope>
    <source>
        <strain evidence="1 2">P4T</strain>
    </source>
</reference>
<evidence type="ECO:0000313" key="1">
    <source>
        <dbReference type="EMBL" id="WOK06603.1"/>
    </source>
</evidence>
<dbReference type="Proteomes" id="UP001302349">
    <property type="component" value="Chromosome"/>
</dbReference>
<name>A0ABZ0INI8_9BACT</name>
<accession>A0ABZ0INI8</accession>
<evidence type="ECO:0008006" key="3">
    <source>
        <dbReference type="Google" id="ProtNLM"/>
    </source>
</evidence>
<dbReference type="PROSITE" id="PS51257">
    <property type="entry name" value="PROKAR_LIPOPROTEIN"/>
    <property type="match status" value="1"/>
</dbReference>
<keyword evidence="2" id="KW-1185">Reference proteome</keyword>
<sequence length="140" mass="15670">MTMKGVWRQWALLFVAVAMLGCSKDEDPKPVAITAADFEGEWSITTFKLAGADETTTLSEFTFEIFSNGDFLVNKNGQNDSYGSYEVDEATKVLTVDLTNPKEPSKVINGTWQVYEKTDDSMTLKSFEQGEKKDFVLTKI</sequence>